<sequence length="101" mass="11105">MLSAQPDPTVKAQQQDTQPDQSQQKDATEPTSSQPKPTFPSKHPLGKFQKAGQFRSPTDNLMSPATQKVEAKRNHLLNKIKPKSLAGRLSDAAAQEQQKQS</sequence>
<name>A0A0L0H7H6_SPIPD</name>
<reference evidence="2 3" key="1">
    <citation type="submission" date="2009-08" db="EMBL/GenBank/DDBJ databases">
        <title>The Genome Sequence of Spizellomyces punctatus strain DAOM BR117.</title>
        <authorList>
            <consortium name="The Broad Institute Genome Sequencing Platform"/>
            <person name="Russ C."/>
            <person name="Cuomo C."/>
            <person name="Shea T."/>
            <person name="Young S.K."/>
            <person name="Zeng Q."/>
            <person name="Koehrsen M."/>
            <person name="Haas B."/>
            <person name="Borodovsky M."/>
            <person name="Guigo R."/>
            <person name="Alvarado L."/>
            <person name="Berlin A."/>
            <person name="Bochicchio J."/>
            <person name="Borenstein D."/>
            <person name="Chapman S."/>
            <person name="Chen Z."/>
            <person name="Engels R."/>
            <person name="Freedman E."/>
            <person name="Gellesch M."/>
            <person name="Goldberg J."/>
            <person name="Griggs A."/>
            <person name="Gujja S."/>
            <person name="Heiman D."/>
            <person name="Hepburn T."/>
            <person name="Howarth C."/>
            <person name="Jen D."/>
            <person name="Larson L."/>
            <person name="Lewis B."/>
            <person name="Mehta T."/>
            <person name="Park D."/>
            <person name="Pearson M."/>
            <person name="Roberts A."/>
            <person name="Saif S."/>
            <person name="Shenoy N."/>
            <person name="Sisk P."/>
            <person name="Stolte C."/>
            <person name="Sykes S."/>
            <person name="Thomson T."/>
            <person name="Walk T."/>
            <person name="White J."/>
            <person name="Yandava C."/>
            <person name="Burger G."/>
            <person name="Gray M.W."/>
            <person name="Holland P.W.H."/>
            <person name="King N."/>
            <person name="Lang F.B.F."/>
            <person name="Roger A.J."/>
            <person name="Ruiz-Trillo I."/>
            <person name="Lander E."/>
            <person name="Nusbaum C."/>
        </authorList>
    </citation>
    <scope>NUCLEOTIDE SEQUENCE [LARGE SCALE GENOMIC DNA]</scope>
    <source>
        <strain evidence="2 3">DAOM BR117</strain>
    </source>
</reference>
<dbReference type="InterPro" id="IPR007727">
    <property type="entry name" value="Spo12"/>
</dbReference>
<dbReference type="InParanoid" id="A0A0L0H7H6"/>
<dbReference type="EMBL" id="KQ257464">
    <property type="protein sequence ID" value="KNC97495.1"/>
    <property type="molecule type" value="Genomic_DNA"/>
</dbReference>
<dbReference type="GeneID" id="27690628"/>
<gene>
    <name evidence="2" type="ORF">SPPG_07410</name>
</gene>
<feature type="region of interest" description="Disordered" evidence="1">
    <location>
        <begin position="1"/>
        <end position="101"/>
    </location>
</feature>
<evidence type="ECO:0000256" key="1">
    <source>
        <dbReference type="SAM" id="MobiDB-lite"/>
    </source>
</evidence>
<protein>
    <submittedName>
        <fullName evidence="2">Uncharacterized protein</fullName>
    </submittedName>
</protein>
<dbReference type="Pfam" id="PF05032">
    <property type="entry name" value="Spo12"/>
    <property type="match status" value="1"/>
</dbReference>
<keyword evidence="3" id="KW-1185">Reference proteome</keyword>
<organism evidence="2 3">
    <name type="scientific">Spizellomyces punctatus (strain DAOM BR117)</name>
    <dbReference type="NCBI Taxonomy" id="645134"/>
    <lineage>
        <taxon>Eukaryota</taxon>
        <taxon>Fungi</taxon>
        <taxon>Fungi incertae sedis</taxon>
        <taxon>Chytridiomycota</taxon>
        <taxon>Chytridiomycota incertae sedis</taxon>
        <taxon>Chytridiomycetes</taxon>
        <taxon>Spizellomycetales</taxon>
        <taxon>Spizellomycetaceae</taxon>
        <taxon>Spizellomyces</taxon>
    </lineage>
</organism>
<dbReference type="AlphaFoldDB" id="A0A0L0H7H6"/>
<proteinExistence type="predicted"/>
<dbReference type="RefSeq" id="XP_016605535.1">
    <property type="nucleotide sequence ID" value="XM_016755576.1"/>
</dbReference>
<evidence type="ECO:0000313" key="2">
    <source>
        <dbReference type="EMBL" id="KNC97495.1"/>
    </source>
</evidence>
<accession>A0A0L0H7H6</accession>
<feature type="compositionally biased region" description="Low complexity" evidence="1">
    <location>
        <begin position="13"/>
        <end position="25"/>
    </location>
</feature>
<evidence type="ECO:0000313" key="3">
    <source>
        <dbReference type="Proteomes" id="UP000053201"/>
    </source>
</evidence>
<dbReference type="VEuPathDB" id="FungiDB:SPPG_07410"/>
<dbReference type="OrthoDB" id="5578329at2759"/>
<feature type="compositionally biased region" description="Polar residues" evidence="1">
    <location>
        <begin position="55"/>
        <end position="66"/>
    </location>
</feature>
<dbReference type="Proteomes" id="UP000053201">
    <property type="component" value="Unassembled WGS sequence"/>
</dbReference>